<keyword evidence="1" id="KW-0812">Transmembrane</keyword>
<evidence type="ECO:0000259" key="2">
    <source>
        <dbReference type="Pfam" id="PF21741"/>
    </source>
</evidence>
<dbReference type="InterPro" id="IPR049201">
    <property type="entry name" value="DUF6867"/>
</dbReference>
<dbReference type="Proteomes" id="UP001174909">
    <property type="component" value="Unassembled WGS sequence"/>
</dbReference>
<organism evidence="3 4">
    <name type="scientific">Geodia barretti</name>
    <name type="common">Barrett's horny sponge</name>
    <dbReference type="NCBI Taxonomy" id="519541"/>
    <lineage>
        <taxon>Eukaryota</taxon>
        <taxon>Metazoa</taxon>
        <taxon>Porifera</taxon>
        <taxon>Demospongiae</taxon>
        <taxon>Heteroscleromorpha</taxon>
        <taxon>Tetractinellida</taxon>
        <taxon>Astrophorina</taxon>
        <taxon>Geodiidae</taxon>
        <taxon>Geodia</taxon>
    </lineage>
</organism>
<keyword evidence="1" id="KW-0472">Membrane</keyword>
<evidence type="ECO:0000313" key="4">
    <source>
        <dbReference type="Proteomes" id="UP001174909"/>
    </source>
</evidence>
<accession>A0AA35SLA8</accession>
<dbReference type="EMBL" id="CASHTH010002492">
    <property type="protein sequence ID" value="CAI8030696.1"/>
    <property type="molecule type" value="Genomic_DNA"/>
</dbReference>
<gene>
    <name evidence="3" type="ORF">GBAR_LOCUS17402</name>
</gene>
<proteinExistence type="predicted"/>
<evidence type="ECO:0000256" key="1">
    <source>
        <dbReference type="SAM" id="Phobius"/>
    </source>
</evidence>
<feature type="domain" description="DUF6867" evidence="2">
    <location>
        <begin position="1"/>
        <end position="87"/>
    </location>
</feature>
<dbReference type="Pfam" id="PF21741">
    <property type="entry name" value="DUF6867"/>
    <property type="match status" value="1"/>
</dbReference>
<feature type="transmembrane region" description="Helical" evidence="1">
    <location>
        <begin position="42"/>
        <end position="62"/>
    </location>
</feature>
<protein>
    <recommendedName>
        <fullName evidence="2">DUF6867 domain-containing protein</fullName>
    </recommendedName>
</protein>
<evidence type="ECO:0000313" key="3">
    <source>
        <dbReference type="EMBL" id="CAI8030696.1"/>
    </source>
</evidence>
<keyword evidence="4" id="KW-1185">Reference proteome</keyword>
<sequence length="92" mass="10807">MTGRALAETWKSLWPALPYSLLLGFGSRFLTYALFEGAFLSARGYVISTAVLWFIMFIAYRLNRARLMIQQYPWMYERRWLFAWRAKTPGAA</sequence>
<name>A0AA35SLA8_GEOBA</name>
<keyword evidence="1" id="KW-1133">Transmembrane helix</keyword>
<comment type="caution">
    <text evidence="3">The sequence shown here is derived from an EMBL/GenBank/DDBJ whole genome shotgun (WGS) entry which is preliminary data.</text>
</comment>
<reference evidence="3" key="1">
    <citation type="submission" date="2023-03" db="EMBL/GenBank/DDBJ databases">
        <authorList>
            <person name="Steffen K."/>
            <person name="Cardenas P."/>
        </authorList>
    </citation>
    <scope>NUCLEOTIDE SEQUENCE</scope>
</reference>
<dbReference type="AlphaFoldDB" id="A0AA35SLA8"/>
<feature type="transmembrane region" description="Helical" evidence="1">
    <location>
        <begin position="12"/>
        <end position="30"/>
    </location>
</feature>